<keyword evidence="5 7" id="KW-0472">Membrane</keyword>
<keyword evidence="4 7" id="KW-1133">Transmembrane helix</keyword>
<protein>
    <submittedName>
        <fullName evidence="8">Uncharacterized protein</fullName>
    </submittedName>
</protein>
<dbReference type="PANTHER" id="PTHR31769">
    <property type="entry name" value="OS07G0462200 PROTEIN-RELATED"/>
    <property type="match status" value="1"/>
</dbReference>
<feature type="transmembrane region" description="Helical" evidence="7">
    <location>
        <begin position="107"/>
        <end position="126"/>
    </location>
</feature>
<evidence type="ECO:0000313" key="9">
    <source>
        <dbReference type="Proteomes" id="UP000636709"/>
    </source>
</evidence>
<dbReference type="Pfam" id="PF06749">
    <property type="entry name" value="DUF1218"/>
    <property type="match status" value="1"/>
</dbReference>
<dbReference type="GO" id="GO:0012505">
    <property type="term" value="C:endomembrane system"/>
    <property type="evidence" value="ECO:0007669"/>
    <property type="project" value="UniProtKB-SubCell"/>
</dbReference>
<evidence type="ECO:0000256" key="3">
    <source>
        <dbReference type="ARBA" id="ARBA00022729"/>
    </source>
</evidence>
<comment type="caution">
    <text evidence="8">The sequence shown here is derived from an EMBL/GenBank/DDBJ whole genome shotgun (WGS) entry which is preliminary data.</text>
</comment>
<name>A0A835AJD5_9POAL</name>
<keyword evidence="9" id="KW-1185">Reference proteome</keyword>
<keyword evidence="3" id="KW-0732">Signal</keyword>
<feature type="transmembrane region" description="Helical" evidence="7">
    <location>
        <begin position="146"/>
        <end position="166"/>
    </location>
</feature>
<proteinExistence type="inferred from homology"/>
<keyword evidence="2 7" id="KW-0812">Transmembrane</keyword>
<feature type="transmembrane region" description="Helical" evidence="7">
    <location>
        <begin position="6"/>
        <end position="24"/>
    </location>
</feature>
<reference evidence="8" key="1">
    <citation type="submission" date="2020-07" db="EMBL/GenBank/DDBJ databases">
        <title>Genome sequence and genetic diversity analysis of an under-domesticated orphan crop, white fonio (Digitaria exilis).</title>
        <authorList>
            <person name="Bennetzen J.L."/>
            <person name="Chen S."/>
            <person name="Ma X."/>
            <person name="Wang X."/>
            <person name="Yssel A.E.J."/>
            <person name="Chaluvadi S.R."/>
            <person name="Johnson M."/>
            <person name="Gangashetty P."/>
            <person name="Hamidou F."/>
            <person name="Sanogo M.D."/>
            <person name="Zwaenepoel A."/>
            <person name="Wallace J."/>
            <person name="Van De Peer Y."/>
            <person name="Van Deynze A."/>
        </authorList>
    </citation>
    <scope>NUCLEOTIDE SEQUENCE</scope>
    <source>
        <tissue evidence="8">Leaves</tissue>
    </source>
</reference>
<dbReference type="InterPro" id="IPR052222">
    <property type="entry name" value="DESIGUAL"/>
</dbReference>
<dbReference type="InterPro" id="IPR009606">
    <property type="entry name" value="DEAL/Modifying_wall_lignin1/2"/>
</dbReference>
<dbReference type="Proteomes" id="UP000636709">
    <property type="component" value="Unassembled WGS sequence"/>
</dbReference>
<organism evidence="8 9">
    <name type="scientific">Digitaria exilis</name>
    <dbReference type="NCBI Taxonomy" id="1010633"/>
    <lineage>
        <taxon>Eukaryota</taxon>
        <taxon>Viridiplantae</taxon>
        <taxon>Streptophyta</taxon>
        <taxon>Embryophyta</taxon>
        <taxon>Tracheophyta</taxon>
        <taxon>Spermatophyta</taxon>
        <taxon>Magnoliopsida</taxon>
        <taxon>Liliopsida</taxon>
        <taxon>Poales</taxon>
        <taxon>Poaceae</taxon>
        <taxon>PACMAD clade</taxon>
        <taxon>Panicoideae</taxon>
        <taxon>Panicodae</taxon>
        <taxon>Paniceae</taxon>
        <taxon>Anthephorinae</taxon>
        <taxon>Digitaria</taxon>
    </lineage>
</organism>
<comment type="similarity">
    <text evidence="6">Belongs to the DESIGUAL family.</text>
</comment>
<sequence length="197" mass="21550">MASIIIIAVVFVLDILAFVLAIGAERRRSYVRRESLPLCIFCFRSSLSATYVNVDLSGRPYCVYSSDASTAYGVSALLLLLAGQVVVMVATRCFCCGRALSPGRWRAWSGICFVVCWFLCLLAGSVRNAYHTKYLPRSNDTPPDCAMLRKGVFASGAAFTFLTTLFTELHYIFYARSRAAADVAPPIVGGIGMTRMP</sequence>
<evidence type="ECO:0000256" key="4">
    <source>
        <dbReference type="ARBA" id="ARBA00022989"/>
    </source>
</evidence>
<comment type="subcellular location">
    <subcellularLocation>
        <location evidence="1">Endomembrane system</location>
        <topology evidence="1">Multi-pass membrane protein</topology>
    </subcellularLocation>
</comment>
<evidence type="ECO:0000256" key="1">
    <source>
        <dbReference type="ARBA" id="ARBA00004127"/>
    </source>
</evidence>
<evidence type="ECO:0000256" key="2">
    <source>
        <dbReference type="ARBA" id="ARBA00022692"/>
    </source>
</evidence>
<feature type="transmembrane region" description="Helical" evidence="7">
    <location>
        <begin position="36"/>
        <end position="54"/>
    </location>
</feature>
<evidence type="ECO:0000313" key="8">
    <source>
        <dbReference type="EMBL" id="KAF8660437.1"/>
    </source>
</evidence>
<evidence type="ECO:0000256" key="6">
    <source>
        <dbReference type="ARBA" id="ARBA00029467"/>
    </source>
</evidence>
<dbReference type="OrthoDB" id="2015495at2759"/>
<accession>A0A835AJD5</accession>
<feature type="transmembrane region" description="Helical" evidence="7">
    <location>
        <begin position="74"/>
        <end position="95"/>
    </location>
</feature>
<dbReference type="AlphaFoldDB" id="A0A835AJD5"/>
<dbReference type="EMBL" id="JACEFO010002444">
    <property type="protein sequence ID" value="KAF8660437.1"/>
    <property type="molecule type" value="Genomic_DNA"/>
</dbReference>
<evidence type="ECO:0000256" key="7">
    <source>
        <dbReference type="SAM" id="Phobius"/>
    </source>
</evidence>
<gene>
    <name evidence="8" type="ORF">HU200_058022</name>
</gene>
<evidence type="ECO:0000256" key="5">
    <source>
        <dbReference type="ARBA" id="ARBA00023136"/>
    </source>
</evidence>